<dbReference type="AlphaFoldDB" id="A0A9D3XZS4"/>
<organism evidence="1 2">
    <name type="scientific">Dreissena polymorpha</name>
    <name type="common">Zebra mussel</name>
    <name type="synonym">Mytilus polymorpha</name>
    <dbReference type="NCBI Taxonomy" id="45954"/>
    <lineage>
        <taxon>Eukaryota</taxon>
        <taxon>Metazoa</taxon>
        <taxon>Spiralia</taxon>
        <taxon>Lophotrochozoa</taxon>
        <taxon>Mollusca</taxon>
        <taxon>Bivalvia</taxon>
        <taxon>Autobranchia</taxon>
        <taxon>Heteroconchia</taxon>
        <taxon>Euheterodonta</taxon>
        <taxon>Imparidentia</taxon>
        <taxon>Neoheterodontei</taxon>
        <taxon>Myida</taxon>
        <taxon>Dreissenoidea</taxon>
        <taxon>Dreissenidae</taxon>
        <taxon>Dreissena</taxon>
    </lineage>
</organism>
<dbReference type="Proteomes" id="UP000828390">
    <property type="component" value="Unassembled WGS sequence"/>
</dbReference>
<reference evidence="1" key="1">
    <citation type="journal article" date="2019" name="bioRxiv">
        <title>The Genome of the Zebra Mussel, Dreissena polymorpha: A Resource for Invasive Species Research.</title>
        <authorList>
            <person name="McCartney M.A."/>
            <person name="Auch B."/>
            <person name="Kono T."/>
            <person name="Mallez S."/>
            <person name="Zhang Y."/>
            <person name="Obille A."/>
            <person name="Becker A."/>
            <person name="Abrahante J.E."/>
            <person name="Garbe J."/>
            <person name="Badalamenti J.P."/>
            <person name="Herman A."/>
            <person name="Mangelson H."/>
            <person name="Liachko I."/>
            <person name="Sullivan S."/>
            <person name="Sone E.D."/>
            <person name="Koren S."/>
            <person name="Silverstein K.A.T."/>
            <person name="Beckman K.B."/>
            <person name="Gohl D.M."/>
        </authorList>
    </citation>
    <scope>NUCLEOTIDE SEQUENCE</scope>
    <source>
        <strain evidence="1">Duluth1</strain>
        <tissue evidence="1">Whole animal</tissue>
    </source>
</reference>
<evidence type="ECO:0000313" key="2">
    <source>
        <dbReference type="Proteomes" id="UP000828390"/>
    </source>
</evidence>
<keyword evidence="2" id="KW-1185">Reference proteome</keyword>
<accession>A0A9D3XZS4</accession>
<proteinExistence type="predicted"/>
<gene>
    <name evidence="1" type="ORF">DPMN_191076</name>
</gene>
<sequence>MGLSYIWVCATIRALVQISADIRTRHVDLAFQEIVDRLMNHILFSQVVSESSRLQYIRTCPCGLLGKDIIFGAKCMVADEGDSRIGLDVHAPAADRACTVLQILRY</sequence>
<protein>
    <submittedName>
        <fullName evidence="1">Uncharacterized protein</fullName>
    </submittedName>
</protein>
<name>A0A9D3XZS4_DREPO</name>
<comment type="caution">
    <text evidence="1">The sequence shown here is derived from an EMBL/GenBank/DDBJ whole genome shotgun (WGS) entry which is preliminary data.</text>
</comment>
<evidence type="ECO:0000313" key="1">
    <source>
        <dbReference type="EMBL" id="KAH3690306.1"/>
    </source>
</evidence>
<reference evidence="1" key="2">
    <citation type="submission" date="2020-11" db="EMBL/GenBank/DDBJ databases">
        <authorList>
            <person name="McCartney M.A."/>
            <person name="Auch B."/>
            <person name="Kono T."/>
            <person name="Mallez S."/>
            <person name="Becker A."/>
            <person name="Gohl D.M."/>
            <person name="Silverstein K.A.T."/>
            <person name="Koren S."/>
            <person name="Bechman K.B."/>
            <person name="Herman A."/>
            <person name="Abrahante J.E."/>
            <person name="Garbe J."/>
        </authorList>
    </citation>
    <scope>NUCLEOTIDE SEQUENCE</scope>
    <source>
        <strain evidence="1">Duluth1</strain>
        <tissue evidence="1">Whole animal</tissue>
    </source>
</reference>
<dbReference type="EMBL" id="JAIWYP010000069">
    <property type="protein sequence ID" value="KAH3690306.1"/>
    <property type="molecule type" value="Genomic_DNA"/>
</dbReference>